<proteinExistence type="predicted"/>
<name>A0A3G5A613_9VIRU</name>
<sequence length="201" mass="22897">MAGELKFDGKLEFSTKDDDEEIPRDPVYLECLWLNEGFKHMDSRRPVMVGGDLVVAAKKVYQRTINPMSVFTLESMFEYKMTGKWKGTYEFMRLNGGVKCVLAGKNYRMLVSFVETVSMHYIGERIGDSVIPKDSNGFNDAIVWLKDCSTESLKAAVEWYEERKNIYGGDDVVVKGTAHAEADVEDPEDFQDDEDDVFPTK</sequence>
<gene>
    <name evidence="2" type="ORF">Hyperionvirus1_197</name>
</gene>
<reference evidence="2" key="1">
    <citation type="submission" date="2018-10" db="EMBL/GenBank/DDBJ databases">
        <title>Hidden diversity of soil giant viruses.</title>
        <authorList>
            <person name="Schulz F."/>
            <person name="Alteio L."/>
            <person name="Goudeau D."/>
            <person name="Ryan E.M."/>
            <person name="Malmstrom R.R."/>
            <person name="Blanchard J."/>
            <person name="Woyke T."/>
        </authorList>
    </citation>
    <scope>NUCLEOTIDE SEQUENCE</scope>
    <source>
        <strain evidence="2">HYV1</strain>
    </source>
</reference>
<evidence type="ECO:0000313" key="2">
    <source>
        <dbReference type="EMBL" id="AYV82618.1"/>
    </source>
</evidence>
<dbReference type="EMBL" id="MK072383">
    <property type="protein sequence ID" value="AYV82618.1"/>
    <property type="molecule type" value="Genomic_DNA"/>
</dbReference>
<feature type="region of interest" description="Disordered" evidence="1">
    <location>
        <begin position="178"/>
        <end position="201"/>
    </location>
</feature>
<protein>
    <submittedName>
        <fullName evidence="2">Uncharacterized protein</fullName>
    </submittedName>
</protein>
<organism evidence="2">
    <name type="scientific">Hyperionvirus sp</name>
    <dbReference type="NCBI Taxonomy" id="2487770"/>
    <lineage>
        <taxon>Viruses</taxon>
        <taxon>Varidnaviria</taxon>
        <taxon>Bamfordvirae</taxon>
        <taxon>Nucleocytoviricota</taxon>
        <taxon>Megaviricetes</taxon>
        <taxon>Imitervirales</taxon>
        <taxon>Mimiviridae</taxon>
        <taxon>Klosneuvirinae</taxon>
    </lineage>
</organism>
<evidence type="ECO:0000256" key="1">
    <source>
        <dbReference type="SAM" id="MobiDB-lite"/>
    </source>
</evidence>
<feature type="compositionally biased region" description="Acidic residues" evidence="1">
    <location>
        <begin position="183"/>
        <end position="201"/>
    </location>
</feature>
<accession>A0A3G5A613</accession>